<dbReference type="PANTHER" id="PTHR30270">
    <property type="entry name" value="THIAMINE-MONOPHOSPHATE KINASE"/>
    <property type="match status" value="1"/>
</dbReference>
<evidence type="ECO:0000313" key="4">
    <source>
        <dbReference type="EMBL" id="PHN04288.1"/>
    </source>
</evidence>
<feature type="binding site" evidence="2">
    <location>
        <position position="57"/>
    </location>
    <ligand>
        <name>Mg(2+)</name>
        <dbReference type="ChEBI" id="CHEBI:18420"/>
        <label>2</label>
    </ligand>
</feature>
<feature type="binding site" evidence="2">
    <location>
        <position position="342"/>
    </location>
    <ligand>
        <name>substrate</name>
    </ligand>
</feature>
<dbReference type="InterPro" id="IPR006283">
    <property type="entry name" value="ThiL-like"/>
</dbReference>
<proteinExistence type="inferred from homology"/>
<dbReference type="GO" id="GO:0000287">
    <property type="term" value="F:magnesium ion binding"/>
    <property type="evidence" value="ECO:0007669"/>
    <property type="project" value="UniProtKB-UniRule"/>
</dbReference>
<keyword evidence="2" id="KW-0479">Metal-binding</keyword>
<feature type="binding site" evidence="2">
    <location>
        <position position="240"/>
    </location>
    <ligand>
        <name>Mg(2+)</name>
        <dbReference type="ChEBI" id="CHEBI:18420"/>
        <label>5</label>
    </ligand>
</feature>
<dbReference type="GO" id="GO:0005524">
    <property type="term" value="F:ATP binding"/>
    <property type="evidence" value="ECO:0007669"/>
    <property type="project" value="UniProtKB-UniRule"/>
</dbReference>
<feature type="binding site" evidence="2">
    <location>
        <position position="239"/>
    </location>
    <ligand>
        <name>ATP</name>
        <dbReference type="ChEBI" id="CHEBI:30616"/>
    </ligand>
</feature>
<feature type="domain" description="PurM-like N-terminal" evidence="3">
    <location>
        <begin position="39"/>
        <end position="150"/>
    </location>
</feature>
<keyword evidence="1 2" id="KW-0784">Thiamine biosynthesis</keyword>
<feature type="binding site" evidence="2">
    <location>
        <position position="86"/>
    </location>
    <ligand>
        <name>Mg(2+)</name>
        <dbReference type="ChEBI" id="CHEBI:18420"/>
        <label>2</label>
    </ligand>
</feature>
<dbReference type="Pfam" id="PF00586">
    <property type="entry name" value="AIRS"/>
    <property type="match status" value="1"/>
</dbReference>
<dbReference type="Gene3D" id="3.90.650.10">
    <property type="entry name" value="PurM-like C-terminal domain"/>
    <property type="match status" value="1"/>
</dbReference>
<dbReference type="Proteomes" id="UP000223913">
    <property type="component" value="Unassembled WGS sequence"/>
</dbReference>
<feature type="binding site" evidence="2">
    <location>
        <position position="134"/>
    </location>
    <ligand>
        <name>Mg(2+)</name>
        <dbReference type="ChEBI" id="CHEBI:18420"/>
        <label>1</label>
    </ligand>
</feature>
<protein>
    <recommendedName>
        <fullName evidence="2">Thiamine-monophosphate kinase</fullName>
        <shortName evidence="2">TMP kinase</shortName>
        <shortName evidence="2">Thiamine-phosphate kinase</shortName>
        <ecNumber evidence="2">2.7.4.16</ecNumber>
    </recommendedName>
</protein>
<feature type="binding site" evidence="2">
    <location>
        <position position="86"/>
    </location>
    <ligand>
        <name>Mg(2+)</name>
        <dbReference type="ChEBI" id="CHEBI:18420"/>
        <label>3</label>
    </ligand>
</feature>
<name>A0A2D0N7B5_FLAN2</name>
<comment type="function">
    <text evidence="2">Catalyzes the ATP-dependent phosphorylation of thiamine-monophosphate (TMP) to form thiamine-pyrophosphate (TPP), the active form of vitamin B1.</text>
</comment>
<organism evidence="4 5">
    <name type="scientific">Flavilitoribacter nigricans (strain ATCC 23147 / DSM 23189 / NBRC 102662 / NCIMB 1420 / SS-2)</name>
    <name type="common">Lewinella nigricans</name>
    <dbReference type="NCBI Taxonomy" id="1122177"/>
    <lineage>
        <taxon>Bacteria</taxon>
        <taxon>Pseudomonadati</taxon>
        <taxon>Bacteroidota</taxon>
        <taxon>Saprospiria</taxon>
        <taxon>Saprospirales</taxon>
        <taxon>Lewinellaceae</taxon>
        <taxon>Flavilitoribacter</taxon>
    </lineage>
</organism>
<feature type="binding site" evidence="2">
    <location>
        <position position="56"/>
    </location>
    <ligand>
        <name>Mg(2+)</name>
        <dbReference type="ChEBI" id="CHEBI:18420"/>
        <label>1</label>
    </ligand>
</feature>
<gene>
    <name evidence="2 4" type="primary">thiL</name>
    <name evidence="4" type="ORF">CRP01_22255</name>
</gene>
<dbReference type="InterPro" id="IPR036921">
    <property type="entry name" value="PurM-like_N_sf"/>
</dbReference>
<comment type="catalytic activity">
    <reaction evidence="2">
        <text>thiamine phosphate + ATP = thiamine diphosphate + ADP</text>
        <dbReference type="Rhea" id="RHEA:15913"/>
        <dbReference type="ChEBI" id="CHEBI:30616"/>
        <dbReference type="ChEBI" id="CHEBI:37575"/>
        <dbReference type="ChEBI" id="CHEBI:58937"/>
        <dbReference type="ChEBI" id="CHEBI:456216"/>
        <dbReference type="EC" id="2.7.4.16"/>
    </reaction>
</comment>
<feature type="binding site" evidence="2">
    <location>
        <position position="290"/>
    </location>
    <ligand>
        <name>substrate</name>
    </ligand>
</feature>
<evidence type="ECO:0000256" key="1">
    <source>
        <dbReference type="ARBA" id="ARBA00022977"/>
    </source>
</evidence>
<dbReference type="CDD" id="cd02194">
    <property type="entry name" value="ThiL"/>
    <property type="match status" value="1"/>
</dbReference>
<dbReference type="GO" id="GO:0009030">
    <property type="term" value="F:thiamine-phosphate kinase activity"/>
    <property type="evidence" value="ECO:0007669"/>
    <property type="project" value="UniProtKB-UniRule"/>
</dbReference>
<dbReference type="Gene3D" id="3.30.1330.10">
    <property type="entry name" value="PurM-like, N-terminal domain"/>
    <property type="match status" value="1"/>
</dbReference>
<comment type="pathway">
    <text evidence="2">Cofactor biosynthesis; thiamine diphosphate biosynthesis; thiamine diphosphate from thiamine phosphate: step 1/1.</text>
</comment>
<dbReference type="InterPro" id="IPR036676">
    <property type="entry name" value="PurM-like_C_sf"/>
</dbReference>
<dbReference type="GO" id="GO:0009229">
    <property type="term" value="P:thiamine diphosphate biosynthetic process"/>
    <property type="evidence" value="ECO:0007669"/>
    <property type="project" value="UniProtKB-UniRule"/>
</dbReference>
<dbReference type="UniPathway" id="UPA00060">
    <property type="reaction ID" value="UER00142"/>
</dbReference>
<feature type="binding site" evidence="2">
    <location>
        <position position="55"/>
    </location>
    <ligand>
        <name>Mg(2+)</name>
        <dbReference type="ChEBI" id="CHEBI:18420"/>
        <label>4</label>
    </ligand>
</feature>
<dbReference type="AlphaFoldDB" id="A0A2D0N7B5"/>
<reference evidence="4 5" key="1">
    <citation type="submission" date="2017-10" db="EMBL/GenBank/DDBJ databases">
        <title>The draft genome sequence of Lewinella nigricans NBRC 102662.</title>
        <authorList>
            <person name="Wang K."/>
        </authorList>
    </citation>
    <scope>NUCLEOTIDE SEQUENCE [LARGE SCALE GENOMIC DNA]</scope>
    <source>
        <strain evidence="4 5">NBRC 102662</strain>
    </source>
</reference>
<feature type="binding site" evidence="2">
    <location>
        <position position="41"/>
    </location>
    <ligand>
        <name>Mg(2+)</name>
        <dbReference type="ChEBI" id="CHEBI:18420"/>
        <label>4</label>
    </ligand>
</feature>
<dbReference type="NCBIfam" id="TIGR01379">
    <property type="entry name" value="thiL"/>
    <property type="match status" value="1"/>
</dbReference>
<evidence type="ECO:0000256" key="2">
    <source>
        <dbReference type="HAMAP-Rule" id="MF_02128"/>
    </source>
</evidence>
<feature type="binding site" evidence="2">
    <location>
        <position position="57"/>
    </location>
    <ligand>
        <name>Mg(2+)</name>
        <dbReference type="ChEBI" id="CHEBI:18420"/>
        <label>1</label>
    </ligand>
</feature>
<keyword evidence="2" id="KW-0547">Nucleotide-binding</keyword>
<feature type="binding site" evidence="2">
    <location>
        <position position="64"/>
    </location>
    <ligand>
        <name>substrate</name>
    </ligand>
</feature>
<feature type="binding site" evidence="2">
    <location>
        <position position="41"/>
    </location>
    <ligand>
        <name>Mg(2+)</name>
        <dbReference type="ChEBI" id="CHEBI:18420"/>
        <label>3</label>
    </ligand>
</feature>
<dbReference type="PIRSF" id="PIRSF005303">
    <property type="entry name" value="Thiam_monoph_kin"/>
    <property type="match status" value="1"/>
</dbReference>
<comment type="similarity">
    <text evidence="2">Belongs to the thiamine-monophosphate kinase family.</text>
</comment>
<dbReference type="PANTHER" id="PTHR30270:SF0">
    <property type="entry name" value="THIAMINE-MONOPHOSPHATE KINASE"/>
    <property type="match status" value="1"/>
</dbReference>
<comment type="caution">
    <text evidence="4">The sequence shown here is derived from an EMBL/GenBank/DDBJ whole genome shotgun (WGS) entry which is preliminary data.</text>
</comment>
<keyword evidence="2" id="KW-0808">Transferase</keyword>
<dbReference type="EC" id="2.7.4.16" evidence="2"/>
<keyword evidence="2" id="KW-0067">ATP-binding</keyword>
<evidence type="ECO:0000259" key="3">
    <source>
        <dbReference type="Pfam" id="PF00586"/>
    </source>
</evidence>
<feature type="binding site" evidence="2">
    <location>
        <begin position="133"/>
        <end position="134"/>
    </location>
    <ligand>
        <name>ATP</name>
        <dbReference type="ChEBI" id="CHEBI:30616"/>
    </ligand>
</feature>
<keyword evidence="2" id="KW-0460">Magnesium</keyword>
<dbReference type="SUPFAM" id="SSF55326">
    <property type="entry name" value="PurM N-terminal domain-like"/>
    <property type="match status" value="1"/>
</dbReference>
<feature type="binding site" evidence="2">
    <location>
        <position position="237"/>
    </location>
    <ligand>
        <name>Mg(2+)</name>
        <dbReference type="ChEBI" id="CHEBI:18420"/>
        <label>3</label>
    </ligand>
</feature>
<dbReference type="RefSeq" id="WP_099152314.1">
    <property type="nucleotide sequence ID" value="NZ_PDUD01000026.1"/>
</dbReference>
<feature type="binding site" evidence="2">
    <location>
        <position position="116"/>
    </location>
    <ligand>
        <name>ATP</name>
        <dbReference type="ChEBI" id="CHEBI:30616"/>
    </ligand>
</feature>
<feature type="binding site" evidence="2">
    <location>
        <position position="86"/>
    </location>
    <ligand>
        <name>Mg(2+)</name>
        <dbReference type="ChEBI" id="CHEBI:18420"/>
        <label>4</label>
    </ligand>
</feature>
<dbReference type="InterPro" id="IPR016188">
    <property type="entry name" value="PurM-like_N"/>
</dbReference>
<keyword evidence="5" id="KW-1185">Reference proteome</keyword>
<feature type="binding site" evidence="2">
    <location>
        <position position="160"/>
    </location>
    <ligand>
        <name>ATP</name>
        <dbReference type="ChEBI" id="CHEBI:30616"/>
    </ligand>
</feature>
<sequence length="350" mass="37544">MSTNESKRTELGQLGEFGLIEHLTKNIKLKHPSSVKGVGDDAAVLDYGSGKTVVSTDLLIEGIHFDLSYTPLKHLGYKSVVVNLSDIYAMNAQPKQITLSLGISNRFSVEALEEFYAGVQAACDFYEVDLVGGDTSSSNRGLIISVTALGTGDADKLVYRNTAKVGDLICITGDLGAAYLGLQILEREKQIYLSNPDVKPDLEGQNYLIGRQLKPEARKDAIAAFAKAGLVPTAMIDISDGLSSELFHICGQSGVGAFVEESGVPIHPDAQMQAINFNLDPITCALSGGEDYELLFTIDPADIDKVKYLPDIYIAGEITPASDGIKLHTKGGNIHDIQAQGWQHLGKTDA</sequence>
<dbReference type="HAMAP" id="MF_02128">
    <property type="entry name" value="TMP_kinase"/>
    <property type="match status" value="1"/>
</dbReference>
<evidence type="ECO:0000313" key="5">
    <source>
        <dbReference type="Proteomes" id="UP000223913"/>
    </source>
</evidence>
<keyword evidence="2 4" id="KW-0418">Kinase</keyword>
<dbReference type="GO" id="GO:0009228">
    <property type="term" value="P:thiamine biosynthetic process"/>
    <property type="evidence" value="ECO:0007669"/>
    <property type="project" value="UniProtKB-KW"/>
</dbReference>
<comment type="miscellaneous">
    <text evidence="2">Reaction mechanism of ThiL seems to utilize a direct, inline transfer of the gamma-phosphate of ATP to TMP rather than a phosphorylated enzyme intermediate.</text>
</comment>
<dbReference type="SUPFAM" id="SSF56042">
    <property type="entry name" value="PurM C-terminal domain-like"/>
    <property type="match status" value="1"/>
</dbReference>
<accession>A0A2D0N7B5</accession>
<dbReference type="OrthoDB" id="9802811at2"/>
<dbReference type="EMBL" id="PDUD01000026">
    <property type="protein sequence ID" value="PHN04288.1"/>
    <property type="molecule type" value="Genomic_DNA"/>
</dbReference>